<dbReference type="SMART" id="SM01375">
    <property type="entry name" value="Dynein_light"/>
    <property type="match status" value="1"/>
</dbReference>
<dbReference type="GO" id="GO:0005868">
    <property type="term" value="C:cytoplasmic dynein complex"/>
    <property type="evidence" value="ECO:0007669"/>
    <property type="project" value="TreeGrafter"/>
</dbReference>
<dbReference type="FunFam" id="3.30.740.10:FF:000003">
    <property type="entry name" value="Dynein light chain"/>
    <property type="match status" value="1"/>
</dbReference>
<dbReference type="Proteomes" id="UP001367508">
    <property type="component" value="Unassembled WGS sequence"/>
</dbReference>
<dbReference type="PANTHER" id="PTHR11886:SF80">
    <property type="entry name" value="OS01G0555600 PROTEIN"/>
    <property type="match status" value="1"/>
</dbReference>
<dbReference type="InterPro" id="IPR037177">
    <property type="entry name" value="DLC_sf"/>
</dbReference>
<evidence type="ECO:0000313" key="2">
    <source>
        <dbReference type="EMBL" id="KAK7330420.1"/>
    </source>
</evidence>
<keyword evidence="3" id="KW-1185">Reference proteome</keyword>
<evidence type="ECO:0000313" key="3">
    <source>
        <dbReference type="Proteomes" id="UP001367508"/>
    </source>
</evidence>
<dbReference type="GO" id="GO:0045505">
    <property type="term" value="F:dynein intermediate chain binding"/>
    <property type="evidence" value="ECO:0007669"/>
    <property type="project" value="TreeGrafter"/>
</dbReference>
<name>A0AAN9L6P1_CANGL</name>
<protein>
    <recommendedName>
        <fullName evidence="4">Dynein light chain</fullName>
    </recommendedName>
</protein>
<evidence type="ECO:0008006" key="4">
    <source>
        <dbReference type="Google" id="ProtNLM"/>
    </source>
</evidence>
<gene>
    <name evidence="2" type="ORF">VNO77_24614</name>
</gene>
<dbReference type="GO" id="GO:0007017">
    <property type="term" value="P:microtubule-based process"/>
    <property type="evidence" value="ECO:0007669"/>
    <property type="project" value="InterPro"/>
</dbReference>
<dbReference type="EMBL" id="JAYMYQ010000005">
    <property type="protein sequence ID" value="KAK7330420.1"/>
    <property type="molecule type" value="Genomic_DNA"/>
</dbReference>
<accession>A0AAN9L6P1</accession>
<dbReference type="InterPro" id="IPR001372">
    <property type="entry name" value="Dynein_light_chain_typ-1/2"/>
</dbReference>
<dbReference type="CDD" id="cd21452">
    <property type="entry name" value="DLC-like_DYNLL1_DYNLL2"/>
    <property type="match status" value="1"/>
</dbReference>
<dbReference type="SUPFAM" id="SSF54648">
    <property type="entry name" value="DLC"/>
    <property type="match status" value="1"/>
</dbReference>
<dbReference type="PANTHER" id="PTHR11886">
    <property type="entry name" value="DYNEIN LIGHT CHAIN"/>
    <property type="match status" value="1"/>
</dbReference>
<proteinExistence type="predicted"/>
<evidence type="ECO:0000256" key="1">
    <source>
        <dbReference type="SAM" id="MobiDB-lite"/>
    </source>
</evidence>
<comment type="caution">
    <text evidence="2">The sequence shown here is derived from an EMBL/GenBank/DDBJ whole genome shotgun (WGS) entry which is preliminary data.</text>
</comment>
<sequence>MAHRSSQRRNLPPPQSKTPFTTSSPSHHPTPNPDLTQPYKPSFLVKHLSTLNFTHKHSPLLDSRLQAKSITKSAIVDSSKSNTRHAPVKDGAVPAKTTHQDKPQKPCLQLERRKLHGFIKSDPSNKGMLEDVKVENSRNLVVEKRDVVERLSLSVAPPVGGRRRSFCGSQADLGDVFAINGVKMVSADMPPFMQIHAVDSARKAFDSMEKFTSKTLALSLKKEFDGVYGPAWHCIVGTSFGSFVTHSVGGFLYFSMDQKLYILLFKTAVQKAA</sequence>
<organism evidence="2 3">
    <name type="scientific">Canavalia gladiata</name>
    <name type="common">Sword bean</name>
    <name type="synonym">Dolichos gladiatus</name>
    <dbReference type="NCBI Taxonomy" id="3824"/>
    <lineage>
        <taxon>Eukaryota</taxon>
        <taxon>Viridiplantae</taxon>
        <taxon>Streptophyta</taxon>
        <taxon>Embryophyta</taxon>
        <taxon>Tracheophyta</taxon>
        <taxon>Spermatophyta</taxon>
        <taxon>Magnoliopsida</taxon>
        <taxon>eudicotyledons</taxon>
        <taxon>Gunneridae</taxon>
        <taxon>Pentapetalae</taxon>
        <taxon>rosids</taxon>
        <taxon>fabids</taxon>
        <taxon>Fabales</taxon>
        <taxon>Fabaceae</taxon>
        <taxon>Papilionoideae</taxon>
        <taxon>50 kb inversion clade</taxon>
        <taxon>NPAAA clade</taxon>
        <taxon>indigoferoid/millettioid clade</taxon>
        <taxon>Phaseoleae</taxon>
        <taxon>Canavalia</taxon>
    </lineage>
</organism>
<reference evidence="2 3" key="1">
    <citation type="submission" date="2024-01" db="EMBL/GenBank/DDBJ databases">
        <title>The genomes of 5 underutilized Papilionoideae crops provide insights into root nodulation and disease resistanc.</title>
        <authorList>
            <person name="Jiang F."/>
        </authorList>
    </citation>
    <scope>NUCLEOTIDE SEQUENCE [LARGE SCALE GENOMIC DNA]</scope>
    <source>
        <strain evidence="2">LVBAO_FW01</strain>
        <tissue evidence="2">Leaves</tissue>
    </source>
</reference>
<dbReference type="Pfam" id="PF01221">
    <property type="entry name" value="Dynein_light"/>
    <property type="match status" value="1"/>
</dbReference>
<dbReference type="AlphaFoldDB" id="A0AAN9L6P1"/>
<dbReference type="Gene3D" id="3.30.740.10">
    <property type="entry name" value="Protein Inhibitor Of Neuronal Nitric Oxide Synthase"/>
    <property type="match status" value="1"/>
</dbReference>
<feature type="region of interest" description="Disordered" evidence="1">
    <location>
        <begin position="76"/>
        <end position="104"/>
    </location>
</feature>
<feature type="compositionally biased region" description="Low complexity" evidence="1">
    <location>
        <begin position="17"/>
        <end position="29"/>
    </location>
</feature>
<feature type="region of interest" description="Disordered" evidence="1">
    <location>
        <begin position="1"/>
        <end position="40"/>
    </location>
</feature>